<name>A0ACC1TFC2_9APHY</name>
<gene>
    <name evidence="1" type="ORF">NM688_g86</name>
</gene>
<protein>
    <submittedName>
        <fullName evidence="1">Uncharacterized protein</fullName>
    </submittedName>
</protein>
<sequence length="856" mass="93696">MSLPNAPTSISFGGALEASLAANLLGVIGASVLFGVTTIQTYFYFSHYQSDRTPLKILVIILWFVCEVRTMVHSLTPIGRMLDAAHFAVAIHFIYFSMVINFANPAMLAVVPVSALVLIVTTAVTGLIVRGIFTYRIWKLNNHWLLAVIVSALSLTNATSSIYMTGAVAHDLTYTHLRQFTWAMYLNFFAEAGADLFIAFALGVTLAKKRTGIRPTDSVIKSLILYAISTGLVTCVMEFCTIIAFAVSSDTSIYNAIYFSLPKVLLNALLVSLNARERLRRQQNMYSLPLGTLPGAGSTENPTQQARSKLEFVVDTRHPSTMDPEAIPDSSTDVTVTAYSTTSVAHEEMGTALELNVTQSAWQLRTAFRTAIVLNSAKRDAFKAGRGTSVLNVLPSTAGHMLRVIVHQVPERATKKTYQQRKSETADVSASRFPCPSSSSSDVVPKTASWIRMFHDISWPLEGLLAAWTSSTLYGMNVVATVIYVQIAIRRRAKSTFHRILLSIAIVQFVLSTLHVAVCLRSAIDGFFYSPDTIASFQDQGNSMHLTQTLSYLTNSLIADAILVLMIFATAACGYAAAGELVNHHQVELLYANLVKRWAVASWSLSISIQVSATCLIAWRLWSVHRESRALHNDRTIVSIMWIILESGAVLSTATCFLLAFYVHQLTVGGIIVAMIGQLATLVPTSILVRVTMSGRATSESSMSSSSFRPVGASRNRHVTLDFAAKTGESDVTTGNEDNGNHREVRGVDITYIRSLMTEYLERTNELSPVAPSTKHLARHASSCGRVSEPSNDTNVNPKRPQASWMTFVQHTMQKTKSSVTLRHLGAEDRPVPGVATSFVDQLCAPLSTIALYNLR</sequence>
<keyword evidence="2" id="KW-1185">Reference proteome</keyword>
<organism evidence="1 2">
    <name type="scientific">Phlebia brevispora</name>
    <dbReference type="NCBI Taxonomy" id="194682"/>
    <lineage>
        <taxon>Eukaryota</taxon>
        <taxon>Fungi</taxon>
        <taxon>Dikarya</taxon>
        <taxon>Basidiomycota</taxon>
        <taxon>Agaricomycotina</taxon>
        <taxon>Agaricomycetes</taxon>
        <taxon>Polyporales</taxon>
        <taxon>Meruliaceae</taxon>
        <taxon>Phlebia</taxon>
    </lineage>
</organism>
<dbReference type="EMBL" id="JANHOG010000006">
    <property type="protein sequence ID" value="KAJ3559856.1"/>
    <property type="molecule type" value="Genomic_DNA"/>
</dbReference>
<dbReference type="Proteomes" id="UP001148662">
    <property type="component" value="Unassembled WGS sequence"/>
</dbReference>
<reference evidence="1" key="1">
    <citation type="submission" date="2022-07" db="EMBL/GenBank/DDBJ databases">
        <title>Genome Sequence of Phlebia brevispora.</title>
        <authorList>
            <person name="Buettner E."/>
        </authorList>
    </citation>
    <scope>NUCLEOTIDE SEQUENCE</scope>
    <source>
        <strain evidence="1">MPL23</strain>
    </source>
</reference>
<comment type="caution">
    <text evidence="1">The sequence shown here is derived from an EMBL/GenBank/DDBJ whole genome shotgun (WGS) entry which is preliminary data.</text>
</comment>
<evidence type="ECO:0000313" key="2">
    <source>
        <dbReference type="Proteomes" id="UP001148662"/>
    </source>
</evidence>
<accession>A0ACC1TFC2</accession>
<evidence type="ECO:0000313" key="1">
    <source>
        <dbReference type="EMBL" id="KAJ3559856.1"/>
    </source>
</evidence>
<proteinExistence type="predicted"/>